<evidence type="ECO:0000313" key="1">
    <source>
        <dbReference type="EMBL" id="KAL2731868.1"/>
    </source>
</evidence>
<organism evidence="1 2">
    <name type="scientific">Vespula squamosa</name>
    <name type="common">Southern yellow jacket</name>
    <name type="synonym">Wasp</name>
    <dbReference type="NCBI Taxonomy" id="30214"/>
    <lineage>
        <taxon>Eukaryota</taxon>
        <taxon>Metazoa</taxon>
        <taxon>Ecdysozoa</taxon>
        <taxon>Arthropoda</taxon>
        <taxon>Hexapoda</taxon>
        <taxon>Insecta</taxon>
        <taxon>Pterygota</taxon>
        <taxon>Neoptera</taxon>
        <taxon>Endopterygota</taxon>
        <taxon>Hymenoptera</taxon>
        <taxon>Apocrita</taxon>
        <taxon>Aculeata</taxon>
        <taxon>Vespoidea</taxon>
        <taxon>Vespidae</taxon>
        <taxon>Vespinae</taxon>
        <taxon>Vespula</taxon>
    </lineage>
</organism>
<gene>
    <name evidence="1" type="ORF">V1478_004556</name>
</gene>
<name>A0ABD2BHF2_VESSQ</name>
<protein>
    <submittedName>
        <fullName evidence="1">MICOS complex subunit MIC19</fullName>
    </submittedName>
</protein>
<sequence length="165" mass="19408">MESPNIKVLFAKSPNNNKNPEDPTVPPMSNLMFISDILAQRINNGTIEAEDNEIDDRYWAQKLTALDEEHTRRTKLESKEIEKLFRSVLNYAQTIQTKPCSFEQINVKDCYTNNRCQTLRCNDEVNNFINCVNKMFHKSVCTNDDDDVFPFSKKYTYTERFRRGY</sequence>
<dbReference type="AlphaFoldDB" id="A0ABD2BHF2"/>
<proteinExistence type="predicted"/>
<comment type="caution">
    <text evidence="1">The sequence shown here is derived from an EMBL/GenBank/DDBJ whole genome shotgun (WGS) entry which is preliminary data.</text>
</comment>
<reference evidence="1 2" key="1">
    <citation type="journal article" date="2024" name="Ann. Entomol. Soc. Am.">
        <title>Genomic analyses of the southern and eastern yellowjacket wasps (Hymenoptera: Vespidae) reveal evolutionary signatures of social life.</title>
        <authorList>
            <person name="Catto M.A."/>
            <person name="Caine P.B."/>
            <person name="Orr S.E."/>
            <person name="Hunt B.G."/>
            <person name="Goodisman M.A.D."/>
        </authorList>
    </citation>
    <scope>NUCLEOTIDE SEQUENCE [LARGE SCALE GENOMIC DNA]</scope>
    <source>
        <strain evidence="1">233</strain>
        <tissue evidence="1">Head and thorax</tissue>
    </source>
</reference>
<accession>A0ABD2BHF2</accession>
<dbReference type="Proteomes" id="UP001607302">
    <property type="component" value="Unassembled WGS sequence"/>
</dbReference>
<evidence type="ECO:0000313" key="2">
    <source>
        <dbReference type="Proteomes" id="UP001607302"/>
    </source>
</evidence>
<dbReference type="EMBL" id="JAUDFV010000102">
    <property type="protein sequence ID" value="KAL2731868.1"/>
    <property type="molecule type" value="Genomic_DNA"/>
</dbReference>
<keyword evidence="2" id="KW-1185">Reference proteome</keyword>